<dbReference type="GO" id="GO:0017148">
    <property type="term" value="P:negative regulation of translation"/>
    <property type="evidence" value="ECO:0007669"/>
    <property type="project" value="UniProtKB-UniRule"/>
</dbReference>
<dbReference type="NCBIfam" id="TIGR00090">
    <property type="entry name" value="rsfS_iojap_ybeB"/>
    <property type="match status" value="1"/>
</dbReference>
<evidence type="ECO:0000256" key="2">
    <source>
        <dbReference type="HAMAP-Rule" id="MF_01477"/>
    </source>
</evidence>
<protein>
    <recommendedName>
        <fullName evidence="2">Ribosomal silencing factor RsfS</fullName>
    </recommendedName>
</protein>
<dbReference type="InterPro" id="IPR004394">
    <property type="entry name" value="Iojap/RsfS/C7orf30"/>
</dbReference>
<dbReference type="GO" id="GO:0005737">
    <property type="term" value="C:cytoplasm"/>
    <property type="evidence" value="ECO:0007669"/>
    <property type="project" value="UniProtKB-SubCell"/>
</dbReference>
<dbReference type="AlphaFoldDB" id="A0A1M5R643"/>
<dbReference type="GO" id="GO:0042256">
    <property type="term" value="P:cytosolic ribosome assembly"/>
    <property type="evidence" value="ECO:0007669"/>
    <property type="project" value="UniProtKB-UniRule"/>
</dbReference>
<keyword evidence="4" id="KW-1185">Reference proteome</keyword>
<keyword evidence="2" id="KW-0678">Repressor</keyword>
<proteinExistence type="inferred from homology"/>
<dbReference type="RefSeq" id="WP_073071496.1">
    <property type="nucleotide sequence ID" value="NZ_FQXN01000001.1"/>
</dbReference>
<name>A0A1M5R643_9BACT</name>
<reference evidence="4" key="1">
    <citation type="submission" date="2016-11" db="EMBL/GenBank/DDBJ databases">
        <authorList>
            <person name="Varghese N."/>
            <person name="Submissions S."/>
        </authorList>
    </citation>
    <scope>NUCLEOTIDE SEQUENCE [LARGE SCALE GENOMIC DNA]</scope>
    <source>
        <strain evidence="4">DSM 15807</strain>
    </source>
</reference>
<gene>
    <name evidence="2" type="primary">rsfS</name>
    <name evidence="3" type="ORF">SAMN02745199_0363</name>
</gene>
<dbReference type="Proteomes" id="UP000242592">
    <property type="component" value="Unassembled WGS sequence"/>
</dbReference>
<dbReference type="PANTHER" id="PTHR21043:SF0">
    <property type="entry name" value="MITOCHONDRIAL ASSEMBLY OF RIBOSOMAL LARGE SUBUNIT PROTEIN 1"/>
    <property type="match status" value="1"/>
</dbReference>
<dbReference type="GO" id="GO:0090071">
    <property type="term" value="P:negative regulation of ribosome biogenesis"/>
    <property type="evidence" value="ECO:0007669"/>
    <property type="project" value="UniProtKB-UniRule"/>
</dbReference>
<dbReference type="Gene3D" id="3.30.460.10">
    <property type="entry name" value="Beta Polymerase, domain 2"/>
    <property type="match status" value="1"/>
</dbReference>
<dbReference type="OrthoDB" id="9793681at2"/>
<evidence type="ECO:0000313" key="3">
    <source>
        <dbReference type="EMBL" id="SHH21855.1"/>
    </source>
</evidence>
<keyword evidence="2" id="KW-0810">Translation regulation</keyword>
<sequence length="111" mass="12997">MDIIEKIWEKLLEKEAVEPVILDMSSTNVPTDYFVILTANSTPHMKSLRETFLELLNEIGKQIIYYDKGDNYDWLIIDAGDIVIHIFTKEGREFYDLEGLWIDAKKIKESK</sequence>
<dbReference type="SUPFAM" id="SSF81301">
    <property type="entry name" value="Nucleotidyltransferase"/>
    <property type="match status" value="1"/>
</dbReference>
<keyword evidence="2" id="KW-0963">Cytoplasm</keyword>
<dbReference type="EMBL" id="FQXN01000001">
    <property type="protein sequence ID" value="SHH21855.1"/>
    <property type="molecule type" value="Genomic_DNA"/>
</dbReference>
<comment type="subunit">
    <text evidence="2">Interacts with ribosomal protein uL14 (rplN).</text>
</comment>
<comment type="similarity">
    <text evidence="1 2">Belongs to the Iojap/RsfS family.</text>
</comment>
<comment type="function">
    <text evidence="2">Functions as a ribosomal silencing factor. Interacts with ribosomal protein uL14 (rplN), blocking formation of intersubunit bridge B8. Prevents association of the 30S and 50S ribosomal subunits and the formation of functional ribosomes, thus repressing translation.</text>
</comment>
<organism evidence="3 4">
    <name type="scientific">Thermosipho atlanticus DSM 15807</name>
    <dbReference type="NCBI Taxonomy" id="1123380"/>
    <lineage>
        <taxon>Bacteria</taxon>
        <taxon>Thermotogati</taxon>
        <taxon>Thermotogota</taxon>
        <taxon>Thermotogae</taxon>
        <taxon>Thermotogales</taxon>
        <taxon>Fervidobacteriaceae</taxon>
        <taxon>Thermosipho</taxon>
    </lineage>
</organism>
<dbReference type="Pfam" id="PF02410">
    <property type="entry name" value="RsfS"/>
    <property type="match status" value="1"/>
</dbReference>
<accession>A0A1M5R643</accession>
<dbReference type="InterPro" id="IPR043519">
    <property type="entry name" value="NT_sf"/>
</dbReference>
<dbReference type="PANTHER" id="PTHR21043">
    <property type="entry name" value="IOJAP SUPERFAMILY ORTHOLOG"/>
    <property type="match status" value="1"/>
</dbReference>
<dbReference type="STRING" id="1123380.SAMN02745199_0363"/>
<comment type="subcellular location">
    <subcellularLocation>
        <location evidence="2">Cytoplasm</location>
    </subcellularLocation>
</comment>
<evidence type="ECO:0000313" key="4">
    <source>
        <dbReference type="Proteomes" id="UP000242592"/>
    </source>
</evidence>
<evidence type="ECO:0000256" key="1">
    <source>
        <dbReference type="ARBA" id="ARBA00010574"/>
    </source>
</evidence>
<dbReference type="GO" id="GO:0043023">
    <property type="term" value="F:ribosomal large subunit binding"/>
    <property type="evidence" value="ECO:0007669"/>
    <property type="project" value="TreeGrafter"/>
</dbReference>
<dbReference type="HAMAP" id="MF_01477">
    <property type="entry name" value="Iojap_RsfS"/>
    <property type="match status" value="1"/>
</dbReference>